<organism evidence="1">
    <name type="scientific">Brevibacterium koreense</name>
    <dbReference type="NCBI Taxonomy" id="3140787"/>
    <lineage>
        <taxon>Bacteria</taxon>
        <taxon>Bacillati</taxon>
        <taxon>Actinomycetota</taxon>
        <taxon>Actinomycetes</taxon>
        <taxon>Micrococcales</taxon>
        <taxon>Brevibacteriaceae</taxon>
        <taxon>Brevibacterium</taxon>
    </lineage>
</organism>
<proteinExistence type="predicted"/>
<dbReference type="RefSeq" id="WP_350269334.1">
    <property type="nucleotide sequence ID" value="NZ_CP158281.1"/>
</dbReference>
<protein>
    <submittedName>
        <fullName evidence="1">Uncharacterized protein</fullName>
    </submittedName>
</protein>
<dbReference type="EMBL" id="CP158281">
    <property type="protein sequence ID" value="XBV88300.1"/>
    <property type="molecule type" value="Genomic_DNA"/>
</dbReference>
<evidence type="ECO:0000313" key="1">
    <source>
        <dbReference type="EMBL" id="XBV88300.1"/>
    </source>
</evidence>
<accession>A0AAU7UIP7</accession>
<reference evidence="1" key="1">
    <citation type="submission" date="2024-06" db="EMBL/GenBank/DDBJ databases">
        <title>Brevibacterium koreense sp. nov., isolated from jogae-jeotgal, a Korean fermented seafood.</title>
        <authorList>
            <person name="Whon T.W."/>
            <person name="Nam S."/>
            <person name="Kim Y."/>
        </authorList>
    </citation>
    <scope>NUCLEOTIDE SEQUENCE</scope>
    <source>
        <strain evidence="1">CBA3109</strain>
    </source>
</reference>
<name>A0AAU7UIP7_9MICO</name>
<gene>
    <name evidence="1" type="ORF">AAFP32_12125</name>
</gene>
<sequence>MTAEWSPDDIRRFQKMARDISTSYSAETIAEMRKIASKMVAPSAAELARSAKAFTASTELQETAARAVRLAIDQLPRIRVHVPDVPALDDLSKHYAQLIKDNTSLGMRFDLSAIRNIMAGIQSGPLDEDSDFPLDDKSEALIEHFVDDELAHLPQSSLSSLTESQRRNLRRTLRTLIFILLTTTTYIGTGSLDSDLAEFYKWVAAVLEAWGVYSFKDWADKVVDWADDDDHEEPGDTSSD</sequence>
<dbReference type="AlphaFoldDB" id="A0AAU7UIP7"/>
<dbReference type="KEGG" id="bkr:AAFP32_12125"/>